<dbReference type="InterPro" id="IPR019052">
    <property type="entry name" value="DUF2383"/>
</dbReference>
<dbReference type="NCBIfam" id="TIGR02284">
    <property type="entry name" value="PA2169 family four-helix-bundle protein"/>
    <property type="match status" value="1"/>
</dbReference>
<feature type="region of interest" description="Disordered" evidence="1">
    <location>
        <begin position="132"/>
        <end position="153"/>
    </location>
</feature>
<feature type="compositionally biased region" description="Basic and acidic residues" evidence="1">
    <location>
        <begin position="138"/>
        <end position="153"/>
    </location>
</feature>
<evidence type="ECO:0000313" key="3">
    <source>
        <dbReference type="EMBL" id="SDQ98068.1"/>
    </source>
</evidence>
<dbReference type="PIRSF" id="PIRSF029477">
    <property type="entry name" value="UCP029477"/>
    <property type="match status" value="1"/>
</dbReference>
<reference evidence="4" key="1">
    <citation type="submission" date="2016-10" db="EMBL/GenBank/DDBJ databases">
        <authorList>
            <person name="Varghese N."/>
            <person name="Submissions S."/>
        </authorList>
    </citation>
    <scope>NUCLEOTIDE SEQUENCE [LARGE SCALE GENOMIC DNA]</scope>
    <source>
        <strain evidence="4">DSM 17072</strain>
    </source>
</reference>
<evidence type="ECO:0000259" key="2">
    <source>
        <dbReference type="Pfam" id="PF09537"/>
    </source>
</evidence>
<dbReference type="Gene3D" id="1.20.1260.10">
    <property type="match status" value="1"/>
</dbReference>
<organism evidence="3 4">
    <name type="scientific">Chryseobacterium soldanellicola</name>
    <dbReference type="NCBI Taxonomy" id="311333"/>
    <lineage>
        <taxon>Bacteria</taxon>
        <taxon>Pseudomonadati</taxon>
        <taxon>Bacteroidota</taxon>
        <taxon>Flavobacteriia</taxon>
        <taxon>Flavobacteriales</taxon>
        <taxon>Weeksellaceae</taxon>
        <taxon>Chryseobacterium group</taxon>
        <taxon>Chryseobacterium</taxon>
    </lineage>
</organism>
<dbReference type="STRING" id="311333.SAMN05421664_2965"/>
<protein>
    <recommendedName>
        <fullName evidence="2">DUF2383 domain-containing protein</fullName>
    </recommendedName>
</protein>
<name>A0A1H1FB51_9FLAO</name>
<dbReference type="Proteomes" id="UP000199627">
    <property type="component" value="Unassembled WGS sequence"/>
</dbReference>
<dbReference type="AlphaFoldDB" id="A0A1H1FB51"/>
<evidence type="ECO:0000313" key="4">
    <source>
        <dbReference type="Proteomes" id="UP000199627"/>
    </source>
</evidence>
<dbReference type="InterPro" id="IPR011971">
    <property type="entry name" value="CHP02284"/>
</dbReference>
<gene>
    <name evidence="3" type="ORF">SAMN05421664_2965</name>
</gene>
<proteinExistence type="predicted"/>
<dbReference type="RefSeq" id="WP_089756492.1">
    <property type="nucleotide sequence ID" value="NZ_FNKL01000004.1"/>
</dbReference>
<accession>A0A1H1FB51</accession>
<evidence type="ECO:0000256" key="1">
    <source>
        <dbReference type="SAM" id="MobiDB-lite"/>
    </source>
</evidence>
<feature type="domain" description="DUF2383" evidence="2">
    <location>
        <begin position="7"/>
        <end position="117"/>
    </location>
</feature>
<dbReference type="EMBL" id="FNKL01000004">
    <property type="protein sequence ID" value="SDQ98068.1"/>
    <property type="molecule type" value="Genomic_DNA"/>
</dbReference>
<dbReference type="SUPFAM" id="SSF47240">
    <property type="entry name" value="Ferritin-like"/>
    <property type="match status" value="1"/>
</dbReference>
<dbReference type="Pfam" id="PF09537">
    <property type="entry name" value="DUF2383"/>
    <property type="match status" value="1"/>
</dbReference>
<dbReference type="InterPro" id="IPR012347">
    <property type="entry name" value="Ferritin-like"/>
</dbReference>
<keyword evidence="4" id="KW-1185">Reference proteome</keyword>
<dbReference type="OrthoDB" id="282393at2"/>
<sequence length="153" mass="17061">MSHNACIEAMNDLIKINNDRIEGYEKAIEELQDGENSDLKSLFSEMISESRTYKSELERKIISYGGSTDGGTTTSGKLYRAWMDVRAAFSGGNRISVLSNCEAGEDAAQKAYKSAIEDADVMEETKVLLRDQQQSLRSSHDKIKALRDNAKQQ</sequence>
<dbReference type="InterPro" id="IPR016920">
    <property type="entry name" value="UCP029477"/>
</dbReference>
<dbReference type="InterPro" id="IPR009078">
    <property type="entry name" value="Ferritin-like_SF"/>
</dbReference>